<keyword evidence="7" id="KW-0547">Nucleotide-binding</keyword>
<evidence type="ECO:0000256" key="7">
    <source>
        <dbReference type="ARBA" id="ARBA00022741"/>
    </source>
</evidence>
<dbReference type="InterPro" id="IPR003661">
    <property type="entry name" value="HisK_dim/P_dom"/>
</dbReference>
<evidence type="ECO:0000259" key="11">
    <source>
        <dbReference type="PROSITE" id="PS50109"/>
    </source>
</evidence>
<dbReference type="PANTHER" id="PTHR44936:SF10">
    <property type="entry name" value="SENSOR PROTEIN RSTB"/>
    <property type="match status" value="1"/>
</dbReference>
<reference evidence="12" key="1">
    <citation type="submission" date="2018-06" db="EMBL/GenBank/DDBJ databases">
        <authorList>
            <person name="Zhirakovskaya E."/>
        </authorList>
    </citation>
    <scope>NUCLEOTIDE SEQUENCE</scope>
</reference>
<dbReference type="InterPro" id="IPR005467">
    <property type="entry name" value="His_kinase_dom"/>
</dbReference>
<feature type="transmembrane region" description="Helical" evidence="10">
    <location>
        <begin position="21"/>
        <end position="39"/>
    </location>
</feature>
<evidence type="ECO:0000256" key="9">
    <source>
        <dbReference type="ARBA" id="ARBA00022840"/>
    </source>
</evidence>
<keyword evidence="10" id="KW-0812">Transmembrane</keyword>
<evidence type="ECO:0000256" key="10">
    <source>
        <dbReference type="SAM" id="Phobius"/>
    </source>
</evidence>
<accession>A0A3B0WM55</accession>
<dbReference type="InterPro" id="IPR004358">
    <property type="entry name" value="Sig_transdc_His_kin-like_C"/>
</dbReference>
<dbReference type="InterPro" id="IPR036890">
    <property type="entry name" value="HATPase_C_sf"/>
</dbReference>
<comment type="subcellular location">
    <subcellularLocation>
        <location evidence="2">Cell membrane</location>
        <topology evidence="2">Multi-pass membrane protein</topology>
    </subcellularLocation>
</comment>
<dbReference type="PANTHER" id="PTHR44936">
    <property type="entry name" value="SENSOR PROTEIN CREC"/>
    <property type="match status" value="1"/>
</dbReference>
<dbReference type="AlphaFoldDB" id="A0A3B0WM55"/>
<evidence type="ECO:0000256" key="1">
    <source>
        <dbReference type="ARBA" id="ARBA00000085"/>
    </source>
</evidence>
<evidence type="ECO:0000256" key="6">
    <source>
        <dbReference type="ARBA" id="ARBA00022679"/>
    </source>
</evidence>
<feature type="transmembrane region" description="Helical" evidence="10">
    <location>
        <begin position="163"/>
        <end position="182"/>
    </location>
</feature>
<feature type="transmembrane region" description="Helical" evidence="10">
    <location>
        <begin position="45"/>
        <end position="71"/>
    </location>
</feature>
<keyword evidence="10" id="KW-0472">Membrane</keyword>
<dbReference type="PROSITE" id="PS50109">
    <property type="entry name" value="HIS_KIN"/>
    <property type="match status" value="1"/>
</dbReference>
<dbReference type="InterPro" id="IPR050980">
    <property type="entry name" value="2C_sensor_his_kinase"/>
</dbReference>
<dbReference type="SUPFAM" id="SSF47384">
    <property type="entry name" value="Homodimeric domain of signal transducing histidine kinase"/>
    <property type="match status" value="1"/>
</dbReference>
<keyword evidence="8 12" id="KW-0418">Kinase</keyword>
<organism evidence="12">
    <name type="scientific">hydrothermal vent metagenome</name>
    <dbReference type="NCBI Taxonomy" id="652676"/>
    <lineage>
        <taxon>unclassified sequences</taxon>
        <taxon>metagenomes</taxon>
        <taxon>ecological metagenomes</taxon>
    </lineage>
</organism>
<evidence type="ECO:0000313" key="12">
    <source>
        <dbReference type="EMBL" id="VAW57078.1"/>
    </source>
</evidence>
<feature type="domain" description="Histidine kinase" evidence="11">
    <location>
        <begin position="218"/>
        <end position="422"/>
    </location>
</feature>
<dbReference type="InterPro" id="IPR036097">
    <property type="entry name" value="HisK_dim/P_sf"/>
</dbReference>
<dbReference type="EC" id="2.7.13.3" evidence="3"/>
<dbReference type="Gene3D" id="3.30.565.10">
    <property type="entry name" value="Histidine kinase-like ATPase, C-terminal domain"/>
    <property type="match status" value="1"/>
</dbReference>
<dbReference type="SUPFAM" id="SSF55874">
    <property type="entry name" value="ATPase domain of HSP90 chaperone/DNA topoisomerase II/histidine kinase"/>
    <property type="match status" value="1"/>
</dbReference>
<feature type="transmembrane region" description="Helical" evidence="10">
    <location>
        <begin position="125"/>
        <end position="143"/>
    </location>
</feature>
<dbReference type="EMBL" id="UOFF01000333">
    <property type="protein sequence ID" value="VAW57078.1"/>
    <property type="molecule type" value="Genomic_DNA"/>
</dbReference>
<keyword evidence="6 12" id="KW-0808">Transferase</keyword>
<dbReference type="SMART" id="SM00387">
    <property type="entry name" value="HATPase_c"/>
    <property type="match status" value="1"/>
</dbReference>
<proteinExistence type="predicted"/>
<dbReference type="PRINTS" id="PR00344">
    <property type="entry name" value="BCTRLSENSOR"/>
</dbReference>
<keyword evidence="5" id="KW-0597">Phosphoprotein</keyword>
<evidence type="ECO:0000256" key="3">
    <source>
        <dbReference type="ARBA" id="ARBA00012438"/>
    </source>
</evidence>
<dbReference type="GO" id="GO:0005886">
    <property type="term" value="C:plasma membrane"/>
    <property type="evidence" value="ECO:0007669"/>
    <property type="project" value="UniProtKB-SubCell"/>
</dbReference>
<evidence type="ECO:0000256" key="2">
    <source>
        <dbReference type="ARBA" id="ARBA00004651"/>
    </source>
</evidence>
<dbReference type="CDD" id="cd00082">
    <property type="entry name" value="HisKA"/>
    <property type="match status" value="1"/>
</dbReference>
<evidence type="ECO:0000256" key="5">
    <source>
        <dbReference type="ARBA" id="ARBA00022553"/>
    </source>
</evidence>
<gene>
    <name evidence="12" type="ORF">MNBD_GAMMA07-22</name>
</gene>
<evidence type="ECO:0000256" key="8">
    <source>
        <dbReference type="ARBA" id="ARBA00022777"/>
    </source>
</evidence>
<keyword evidence="4" id="KW-1003">Cell membrane</keyword>
<keyword evidence="9" id="KW-0067">ATP-binding</keyword>
<keyword evidence="10" id="KW-1133">Transmembrane helix</keyword>
<dbReference type="GO" id="GO:0000155">
    <property type="term" value="F:phosphorelay sensor kinase activity"/>
    <property type="evidence" value="ECO:0007669"/>
    <property type="project" value="InterPro"/>
</dbReference>
<name>A0A3B0WM55_9ZZZZ</name>
<comment type="catalytic activity">
    <reaction evidence="1">
        <text>ATP + protein L-histidine = ADP + protein N-phospho-L-histidine.</text>
        <dbReference type="EC" id="2.7.13.3"/>
    </reaction>
</comment>
<evidence type="ECO:0000256" key="4">
    <source>
        <dbReference type="ARBA" id="ARBA00022475"/>
    </source>
</evidence>
<dbReference type="SMART" id="SM00388">
    <property type="entry name" value="HisKA"/>
    <property type="match status" value="1"/>
</dbReference>
<dbReference type="InterPro" id="IPR003594">
    <property type="entry name" value="HATPase_dom"/>
</dbReference>
<dbReference type="GO" id="GO:0005524">
    <property type="term" value="F:ATP binding"/>
    <property type="evidence" value="ECO:0007669"/>
    <property type="project" value="UniProtKB-KW"/>
</dbReference>
<dbReference type="Gene3D" id="1.10.287.130">
    <property type="match status" value="1"/>
</dbReference>
<feature type="transmembrane region" description="Helical" evidence="10">
    <location>
        <begin position="104"/>
        <end position="120"/>
    </location>
</feature>
<dbReference type="Pfam" id="PF02518">
    <property type="entry name" value="HATPase_c"/>
    <property type="match status" value="1"/>
</dbReference>
<protein>
    <recommendedName>
        <fullName evidence="3">histidine kinase</fullName>
        <ecNumber evidence="3">2.7.13.3</ecNumber>
    </recommendedName>
</protein>
<feature type="transmembrane region" description="Helical" evidence="10">
    <location>
        <begin position="80"/>
        <end position="98"/>
    </location>
</feature>
<sequence>MIHLPQFFEQKNSQAHNLYRLFMLRNLLIVLASLFIINFESISFAIPIISVILFFTILFFINLATGCWLYYKKPVTDNTIMWQLIIDVAALTGGLYITGGASNPIDWFYLVPICIAATLLPGRAIWLISSLSMIGYTTLFFIYEPVIHDAPPHLIHSSSFQKHIIGMWLGYIITAFLVSYVVTNMANSLRERDRDLALARENALRDERLVALGTLAAGTAHELGTPLSTIAIVVNEMQNSCEPCEISDDLSIIRDQVERCKLALSTLSHSAGEKLMTKGQMLPVKQYISNIITQWQQQRPSTTLELDTDLNQLDAHILAEQTISQALINILNNAADASPEKITLNIEQTEQHITLSIKDNGDGLDSMIQQHAGKHAYSSKKQGLGLGLFLAHASIERLGGKIFLANQEQGGAVVKIILPLTESNLKKKKNNDA</sequence>
<dbReference type="Pfam" id="PF25323">
    <property type="entry name" value="6TM_PilS"/>
    <property type="match status" value="1"/>
</dbReference>